<keyword evidence="2" id="KW-0472">Membrane</keyword>
<organism evidence="4 5">
    <name type="scientific">Heligmosomoides polygyrus</name>
    <name type="common">Parasitic roundworm</name>
    <dbReference type="NCBI Taxonomy" id="6339"/>
    <lineage>
        <taxon>Eukaryota</taxon>
        <taxon>Metazoa</taxon>
        <taxon>Ecdysozoa</taxon>
        <taxon>Nematoda</taxon>
        <taxon>Chromadorea</taxon>
        <taxon>Rhabditida</taxon>
        <taxon>Rhabditina</taxon>
        <taxon>Rhabditomorpha</taxon>
        <taxon>Strongyloidea</taxon>
        <taxon>Heligmosomidae</taxon>
        <taxon>Heligmosomoides</taxon>
    </lineage>
</organism>
<dbReference type="Proteomes" id="UP000050761">
    <property type="component" value="Unassembled WGS sequence"/>
</dbReference>
<dbReference type="WBParaSite" id="HPBE_0000098901-mRNA-1">
    <property type="protein sequence ID" value="HPBE_0000098901-mRNA-1"/>
    <property type="gene ID" value="HPBE_0000098901"/>
</dbReference>
<evidence type="ECO:0000313" key="4">
    <source>
        <dbReference type="Proteomes" id="UP000050761"/>
    </source>
</evidence>
<dbReference type="EMBL" id="UZAH01000926">
    <property type="protein sequence ID" value="VDO19372.1"/>
    <property type="molecule type" value="Genomic_DNA"/>
</dbReference>
<reference evidence="5" key="2">
    <citation type="submission" date="2019-09" db="UniProtKB">
        <authorList>
            <consortium name="WormBaseParasite"/>
        </authorList>
    </citation>
    <scope>IDENTIFICATION</scope>
</reference>
<accession>A0A183F497</accession>
<dbReference type="AlphaFoldDB" id="A0A183F497"/>
<evidence type="ECO:0000313" key="5">
    <source>
        <dbReference type="WBParaSite" id="HPBE_0000098901-mRNA-1"/>
    </source>
</evidence>
<keyword evidence="2" id="KW-0812">Transmembrane</keyword>
<evidence type="ECO:0000256" key="1">
    <source>
        <dbReference type="SAM" id="MobiDB-lite"/>
    </source>
</evidence>
<feature type="compositionally biased region" description="Polar residues" evidence="1">
    <location>
        <begin position="123"/>
        <end position="133"/>
    </location>
</feature>
<accession>A0A3P7WPF2</accession>
<protein>
    <submittedName>
        <fullName evidence="3 5">Uncharacterized protein</fullName>
    </submittedName>
</protein>
<keyword evidence="2" id="KW-1133">Transmembrane helix</keyword>
<name>A0A183F497_HELPZ</name>
<feature type="transmembrane region" description="Helical" evidence="2">
    <location>
        <begin position="12"/>
        <end position="30"/>
    </location>
</feature>
<proteinExistence type="predicted"/>
<keyword evidence="4" id="KW-1185">Reference proteome</keyword>
<sequence>MDSLLLLCRVDALLVCGSGMFMCLGVFAPARIVTMLAYDSGEELLLGTRGSRRVGGVGVLVSTHLAMNIDSYESLTNRVGSRRLNDVALYQLRLFEQVYTFYKVIAGDFGERSGHEVRRKNLTSEPTAWSGTSKKPLAPPWTWKSPGGQLCNEIDHKSSRVPHGIGPPPPSCEISLFASREKAVTFKKRRLWEDTVMYNVIDECDFLHHLRGSYKKGKSFKTNKRHKIQDRIKRRQRRTLQALCRFAAPLHARRLPIGRYLASLHNDGRH</sequence>
<gene>
    <name evidence="3" type="ORF">HPBE_LOCUS990</name>
</gene>
<evidence type="ECO:0000313" key="3">
    <source>
        <dbReference type="EMBL" id="VDO19372.1"/>
    </source>
</evidence>
<reference evidence="3 4" key="1">
    <citation type="submission" date="2018-11" db="EMBL/GenBank/DDBJ databases">
        <authorList>
            <consortium name="Pathogen Informatics"/>
        </authorList>
    </citation>
    <scope>NUCLEOTIDE SEQUENCE [LARGE SCALE GENOMIC DNA]</scope>
</reference>
<feature type="region of interest" description="Disordered" evidence="1">
    <location>
        <begin position="121"/>
        <end position="141"/>
    </location>
</feature>
<evidence type="ECO:0000256" key="2">
    <source>
        <dbReference type="SAM" id="Phobius"/>
    </source>
</evidence>